<name>A0A1X0Q9E8_9MICR</name>
<keyword evidence="7" id="KW-1185">Reference proteome</keyword>
<dbReference type="Proteomes" id="UP000192356">
    <property type="component" value="Unassembled WGS sequence"/>
</dbReference>
<dbReference type="PANTHER" id="PTHR12814">
    <property type="entry name" value="RNA-BINDING PROTEIN NOB1"/>
    <property type="match status" value="1"/>
</dbReference>
<reference evidence="6 7" key="1">
    <citation type="journal article" date="2017" name="Environ. Microbiol.">
        <title>Decay of the glycolytic pathway and adaptation to intranuclear parasitism within Enterocytozoonidae microsporidia.</title>
        <authorList>
            <person name="Wiredu Boakye D."/>
            <person name="Jaroenlak P."/>
            <person name="Prachumwat A."/>
            <person name="Williams T.A."/>
            <person name="Bateman K.S."/>
            <person name="Itsathitphaisarn O."/>
            <person name="Sritunyalucksana K."/>
            <person name="Paszkiewicz K.H."/>
            <person name="Moore K.A."/>
            <person name="Stentiford G.D."/>
            <person name="Williams B.A."/>
        </authorList>
    </citation>
    <scope>NUCLEOTIDE SEQUENCE [LARGE SCALE GENOMIC DNA]</scope>
    <source>
        <strain evidence="6 7">GB1</strain>
    </source>
</reference>
<dbReference type="AlphaFoldDB" id="A0A1X0Q9E8"/>
<dbReference type="VEuPathDB" id="MicrosporidiaDB:A0H76_43"/>
<organism evidence="6 7">
    <name type="scientific">Hepatospora eriocheir</name>
    <dbReference type="NCBI Taxonomy" id="1081669"/>
    <lineage>
        <taxon>Eukaryota</taxon>
        <taxon>Fungi</taxon>
        <taxon>Fungi incertae sedis</taxon>
        <taxon>Microsporidia</taxon>
        <taxon>Hepatosporidae</taxon>
        <taxon>Hepatospora</taxon>
    </lineage>
</organism>
<dbReference type="Pfam" id="PF17146">
    <property type="entry name" value="PIN_6"/>
    <property type="match status" value="1"/>
</dbReference>
<dbReference type="InterPro" id="IPR014881">
    <property type="entry name" value="NOB1_Zn-bd"/>
</dbReference>
<evidence type="ECO:0008006" key="8">
    <source>
        <dbReference type="Google" id="ProtNLM"/>
    </source>
</evidence>
<dbReference type="Pfam" id="PF08772">
    <property type="entry name" value="Zn_ribbon_NOB1"/>
    <property type="match status" value="1"/>
</dbReference>
<keyword evidence="1" id="KW-0540">Nuclease</keyword>
<protein>
    <recommendedName>
        <fullName evidence="8">NOB1</fullName>
    </recommendedName>
</protein>
<keyword evidence="2" id="KW-0479">Metal-binding</keyword>
<comment type="caution">
    <text evidence="6">The sequence shown here is derived from an EMBL/GenBank/DDBJ whole genome shotgun (WGS) entry which is preliminary data.</text>
</comment>
<dbReference type="OrthoDB" id="446759at2759"/>
<dbReference type="Gene3D" id="3.40.50.1010">
    <property type="entry name" value="5'-nuclease"/>
    <property type="match status" value="1"/>
</dbReference>
<proteinExistence type="predicted"/>
<dbReference type="Gene3D" id="6.20.210.10">
    <property type="entry name" value="Nin one binding (NOB1), Zn-ribbon-like"/>
    <property type="match status" value="1"/>
</dbReference>
<evidence type="ECO:0000256" key="1">
    <source>
        <dbReference type="ARBA" id="ARBA00022722"/>
    </source>
</evidence>
<evidence type="ECO:0000259" key="4">
    <source>
        <dbReference type="Pfam" id="PF08772"/>
    </source>
</evidence>
<dbReference type="SUPFAM" id="SSF144206">
    <property type="entry name" value="NOB1 zinc finger-like"/>
    <property type="match status" value="1"/>
</dbReference>
<dbReference type="EMBL" id="LVKB01000092">
    <property type="protein sequence ID" value="ORD96402.1"/>
    <property type="molecule type" value="Genomic_DNA"/>
</dbReference>
<evidence type="ECO:0000259" key="5">
    <source>
        <dbReference type="Pfam" id="PF17146"/>
    </source>
</evidence>
<feature type="domain" description="Nin one binding (NOB1) Zn-ribbon-like" evidence="4">
    <location>
        <begin position="136"/>
        <end position="182"/>
    </location>
</feature>
<evidence type="ECO:0000256" key="3">
    <source>
        <dbReference type="ARBA" id="ARBA00022801"/>
    </source>
</evidence>
<feature type="domain" description="Ribonuclease PIN" evidence="5">
    <location>
        <begin position="6"/>
        <end position="89"/>
    </location>
</feature>
<dbReference type="GO" id="GO:0016787">
    <property type="term" value="F:hydrolase activity"/>
    <property type="evidence" value="ECO:0007669"/>
    <property type="project" value="UniProtKB-KW"/>
</dbReference>
<dbReference type="GO" id="GO:0004521">
    <property type="term" value="F:RNA endonuclease activity"/>
    <property type="evidence" value="ECO:0007669"/>
    <property type="project" value="TreeGrafter"/>
</dbReference>
<dbReference type="VEuPathDB" id="MicrosporidiaDB:HERIO_1659"/>
<dbReference type="GO" id="GO:0030490">
    <property type="term" value="P:maturation of SSU-rRNA"/>
    <property type="evidence" value="ECO:0007669"/>
    <property type="project" value="TreeGrafter"/>
</dbReference>
<dbReference type="PANTHER" id="PTHR12814:SF2">
    <property type="entry name" value="RNA-BINDING PROTEIN NOB1"/>
    <property type="match status" value="1"/>
</dbReference>
<keyword evidence="3" id="KW-0378">Hydrolase</keyword>
<dbReference type="GO" id="GO:0030688">
    <property type="term" value="C:preribosome, small subunit precursor"/>
    <property type="evidence" value="ECO:0007669"/>
    <property type="project" value="TreeGrafter"/>
</dbReference>
<gene>
    <name evidence="6" type="ORF">HERIO_1659</name>
</gene>
<evidence type="ECO:0000313" key="6">
    <source>
        <dbReference type="EMBL" id="ORD96402.1"/>
    </source>
</evidence>
<dbReference type="GO" id="GO:0046872">
    <property type="term" value="F:metal ion binding"/>
    <property type="evidence" value="ECO:0007669"/>
    <property type="project" value="UniProtKB-KW"/>
</dbReference>
<dbReference type="InterPro" id="IPR039907">
    <property type="entry name" value="NOB1"/>
</dbReference>
<dbReference type="InterPro" id="IPR036283">
    <property type="entry name" value="NOB1_Zf-like_sf"/>
</dbReference>
<accession>A0A1X0Q9E8</accession>
<evidence type="ECO:0000313" key="7">
    <source>
        <dbReference type="Proteomes" id="UP000192356"/>
    </source>
</evidence>
<dbReference type="InterPro" id="IPR033411">
    <property type="entry name" value="Ribonuclease_PIN"/>
</dbReference>
<evidence type="ECO:0000256" key="2">
    <source>
        <dbReference type="ARBA" id="ARBA00022723"/>
    </source>
</evidence>
<sequence>MVVKAVIDTGYFIHQKLNLDEIDEGYITDGVYEEIKDNFAREFFEFMTVKIKLRNPQTDSINEVKNIISERHLNLSETDIGVVALTIELMEEDSMKWITKENINKINKVLCLTTDNGVKAALKLIDLYEDKNFGSKKFKLRCYTCYTVFDKDIKICSECGYETITRVTVIEKEGKELICLKKGYIPKRK</sequence>